<dbReference type="EMBL" id="JBHTBH010000014">
    <property type="protein sequence ID" value="MFC7330801.1"/>
    <property type="molecule type" value="Genomic_DNA"/>
</dbReference>
<evidence type="ECO:0008006" key="3">
    <source>
        <dbReference type="Google" id="ProtNLM"/>
    </source>
</evidence>
<proteinExistence type="predicted"/>
<name>A0ABW2KNF3_9ACTN</name>
<evidence type="ECO:0000313" key="2">
    <source>
        <dbReference type="Proteomes" id="UP001596540"/>
    </source>
</evidence>
<dbReference type="RefSeq" id="WP_379873448.1">
    <property type="nucleotide sequence ID" value="NZ_JBHTBH010000014.1"/>
</dbReference>
<reference evidence="2" key="1">
    <citation type="journal article" date="2019" name="Int. J. Syst. Evol. Microbiol.">
        <title>The Global Catalogue of Microorganisms (GCM) 10K type strain sequencing project: providing services to taxonomists for standard genome sequencing and annotation.</title>
        <authorList>
            <consortium name="The Broad Institute Genomics Platform"/>
            <consortium name="The Broad Institute Genome Sequencing Center for Infectious Disease"/>
            <person name="Wu L."/>
            <person name="Ma J."/>
        </authorList>
    </citation>
    <scope>NUCLEOTIDE SEQUENCE [LARGE SCALE GENOMIC DNA]</scope>
    <source>
        <strain evidence="2">CGMCC 4.7382</strain>
    </source>
</reference>
<keyword evidence="2" id="KW-1185">Reference proteome</keyword>
<dbReference type="Proteomes" id="UP001596540">
    <property type="component" value="Unassembled WGS sequence"/>
</dbReference>
<sequence length="66" mass="7301">MTVFEDPYRPPGSHAIHAAMLASGGYVLTACGRWWHHDDDGDAGEWFIDEPAPITCKKCLRETAQA</sequence>
<accession>A0ABW2KNF3</accession>
<evidence type="ECO:0000313" key="1">
    <source>
        <dbReference type="EMBL" id="MFC7330801.1"/>
    </source>
</evidence>
<protein>
    <recommendedName>
        <fullName evidence="3">Zinc-ribbon domain-containing protein</fullName>
    </recommendedName>
</protein>
<gene>
    <name evidence="1" type="ORF">ACFQRF_24000</name>
</gene>
<comment type="caution">
    <text evidence="1">The sequence shown here is derived from an EMBL/GenBank/DDBJ whole genome shotgun (WGS) entry which is preliminary data.</text>
</comment>
<organism evidence="1 2">
    <name type="scientific">Marinactinospora rubrisoli</name>
    <dbReference type="NCBI Taxonomy" id="2715399"/>
    <lineage>
        <taxon>Bacteria</taxon>
        <taxon>Bacillati</taxon>
        <taxon>Actinomycetota</taxon>
        <taxon>Actinomycetes</taxon>
        <taxon>Streptosporangiales</taxon>
        <taxon>Nocardiopsidaceae</taxon>
        <taxon>Marinactinospora</taxon>
    </lineage>
</organism>